<feature type="compositionally biased region" description="Low complexity" evidence="10">
    <location>
        <begin position="165"/>
        <end position="174"/>
    </location>
</feature>
<reference evidence="12 13" key="1">
    <citation type="submission" date="2020-04" db="EMBL/GenBank/DDBJ databases">
        <title>Ferrimonas sp. S7 isolated from sea water.</title>
        <authorList>
            <person name="Bae S.S."/>
            <person name="Baek K."/>
        </authorList>
    </citation>
    <scope>NUCLEOTIDE SEQUENCE [LARGE SCALE GENOMIC DNA]</scope>
    <source>
        <strain evidence="12 13">S7</strain>
    </source>
</reference>
<keyword evidence="5 8" id="KW-1133">Transmembrane helix</keyword>
<protein>
    <recommendedName>
        <fullName evidence="8 9">Cell division protein ZipA</fullName>
    </recommendedName>
</protein>
<dbReference type="PANTHER" id="PTHR38685:SF1">
    <property type="entry name" value="CELL DIVISION PROTEIN ZIPA"/>
    <property type="match status" value="1"/>
</dbReference>
<dbReference type="HAMAP" id="MF_00509">
    <property type="entry name" value="ZipA"/>
    <property type="match status" value="1"/>
</dbReference>
<dbReference type="SUPFAM" id="SSF64383">
    <property type="entry name" value="Cell-division protein ZipA, C-terminal domain"/>
    <property type="match status" value="1"/>
</dbReference>
<proteinExistence type="inferred from homology"/>
<comment type="subcellular location">
    <subcellularLocation>
        <location evidence="8">Cell inner membrane</location>
        <topology evidence="8">Single-pass type I membrane protein</topology>
    </subcellularLocation>
    <text evidence="8">Localizes to the Z ring in an FtsZ-dependent manner.</text>
</comment>
<keyword evidence="4 8" id="KW-0812">Transmembrane</keyword>
<dbReference type="RefSeq" id="WP_168660131.1">
    <property type="nucleotide sequence ID" value="NZ_CP051180.1"/>
</dbReference>
<dbReference type="Pfam" id="PF04354">
    <property type="entry name" value="ZipA_C"/>
    <property type="match status" value="1"/>
</dbReference>
<dbReference type="Gene3D" id="3.30.1400.10">
    <property type="entry name" value="ZipA, C-terminal FtsZ-binding domain"/>
    <property type="match status" value="1"/>
</dbReference>
<accession>A0A6H1UE50</accession>
<feature type="domain" description="ZipA C-terminal FtsZ-binding" evidence="11">
    <location>
        <begin position="225"/>
        <end position="355"/>
    </location>
</feature>
<dbReference type="InterPro" id="IPR036765">
    <property type="entry name" value="ZipA_FtsZ-bd_C_sf"/>
</dbReference>
<evidence type="ECO:0000256" key="6">
    <source>
        <dbReference type="ARBA" id="ARBA00023136"/>
    </source>
</evidence>
<dbReference type="KEGG" id="fes:HER31_08280"/>
<feature type="region of interest" description="Disordered" evidence="10">
    <location>
        <begin position="165"/>
        <end position="187"/>
    </location>
</feature>
<dbReference type="GO" id="GO:0032153">
    <property type="term" value="C:cell division site"/>
    <property type="evidence" value="ECO:0007669"/>
    <property type="project" value="UniProtKB-UniRule"/>
</dbReference>
<keyword evidence="1 8" id="KW-1003">Cell membrane</keyword>
<dbReference type="SMART" id="SM00771">
    <property type="entry name" value="ZipA_C"/>
    <property type="match status" value="1"/>
</dbReference>
<comment type="subunit">
    <text evidence="8">Interacts with FtsZ via their C-terminal domains.</text>
</comment>
<evidence type="ECO:0000256" key="8">
    <source>
        <dbReference type="HAMAP-Rule" id="MF_00509"/>
    </source>
</evidence>
<keyword evidence="13" id="KW-1185">Reference proteome</keyword>
<dbReference type="Proteomes" id="UP000501602">
    <property type="component" value="Chromosome"/>
</dbReference>
<dbReference type="EMBL" id="CP051180">
    <property type="protein sequence ID" value="QIZ76870.1"/>
    <property type="molecule type" value="Genomic_DNA"/>
</dbReference>
<evidence type="ECO:0000256" key="1">
    <source>
        <dbReference type="ARBA" id="ARBA00022475"/>
    </source>
</evidence>
<sequence length="364" mass="40117">MRIVFLVVGTIAIVGLMVHGFWSVQKKKPKAQNRRTASTKSKKAVPRVAPEPQIEEPELVPIRAVEPDPVVAQPAQQSLLAEELAPTPEPPVKVARPRAASPVRHEPSLGQDQIELGLEPAPAVTPVQPEVVIVEEQPPIVAKAQPEPESEHELPTFHSAVVAPPEQPVQPESSVKTEPAFQHDLEPEVEQRAEEQVELTLEPEPMFIETPEPQVEVAEPEPQDPTDVLVLYVVGKDGSQIMGEELLPNLTSMGFKFGDMDIFHRHQHTNGRGPVQYSLANMLQPGTFDLDTMEQFSTEGVLLFLTLPTKNDARVAFSMMLGNAKGLADFHGGQVLDDQRNVWNDASQERYMQRIQAAESTQSA</sequence>
<evidence type="ECO:0000313" key="12">
    <source>
        <dbReference type="EMBL" id="QIZ76870.1"/>
    </source>
</evidence>
<evidence type="ECO:0000313" key="13">
    <source>
        <dbReference type="Proteomes" id="UP000501602"/>
    </source>
</evidence>
<dbReference type="GO" id="GO:0043093">
    <property type="term" value="P:FtsZ-dependent cytokinesis"/>
    <property type="evidence" value="ECO:0007669"/>
    <property type="project" value="UniProtKB-UniRule"/>
</dbReference>
<keyword evidence="6 8" id="KW-0472">Membrane</keyword>
<keyword evidence="7 8" id="KW-0131">Cell cycle</keyword>
<feature type="region of interest" description="Disordered" evidence="10">
    <location>
        <begin position="84"/>
        <end position="107"/>
    </location>
</feature>
<gene>
    <name evidence="8 12" type="primary">zipA</name>
    <name evidence="12" type="ORF">HER31_08280</name>
</gene>
<evidence type="ECO:0000256" key="4">
    <source>
        <dbReference type="ARBA" id="ARBA00022692"/>
    </source>
</evidence>
<dbReference type="InterPro" id="IPR011919">
    <property type="entry name" value="Cell_div_ZipA"/>
</dbReference>
<evidence type="ECO:0000256" key="5">
    <source>
        <dbReference type="ARBA" id="ARBA00022989"/>
    </source>
</evidence>
<comment type="similarity">
    <text evidence="8 9">Belongs to the ZipA family.</text>
</comment>
<evidence type="ECO:0000256" key="9">
    <source>
        <dbReference type="RuleBase" id="RU003612"/>
    </source>
</evidence>
<evidence type="ECO:0000259" key="11">
    <source>
        <dbReference type="SMART" id="SM00771"/>
    </source>
</evidence>
<evidence type="ECO:0000256" key="3">
    <source>
        <dbReference type="ARBA" id="ARBA00022618"/>
    </source>
</evidence>
<evidence type="ECO:0000256" key="10">
    <source>
        <dbReference type="SAM" id="MobiDB-lite"/>
    </source>
</evidence>
<dbReference type="GO" id="GO:0000917">
    <property type="term" value="P:division septum assembly"/>
    <property type="evidence" value="ECO:0007669"/>
    <property type="project" value="TreeGrafter"/>
</dbReference>
<comment type="function">
    <text evidence="8 9">Essential cell division protein that stabilizes the FtsZ protofilaments by cross-linking them and that serves as a cytoplasmic membrane anchor for the Z ring. Also required for the recruitment to the septal ring of downstream cell division proteins.</text>
</comment>
<dbReference type="NCBIfam" id="TIGR02205">
    <property type="entry name" value="septum_zipA"/>
    <property type="match status" value="1"/>
</dbReference>
<evidence type="ECO:0000256" key="2">
    <source>
        <dbReference type="ARBA" id="ARBA00022519"/>
    </source>
</evidence>
<feature type="region of interest" description="Disordered" evidence="10">
    <location>
        <begin position="27"/>
        <end position="51"/>
    </location>
</feature>
<dbReference type="GO" id="GO:0005886">
    <property type="term" value="C:plasma membrane"/>
    <property type="evidence" value="ECO:0007669"/>
    <property type="project" value="UniProtKB-SubCell"/>
</dbReference>
<keyword evidence="3 8" id="KW-0132">Cell division</keyword>
<dbReference type="InterPro" id="IPR007449">
    <property type="entry name" value="ZipA_FtsZ-bd_C"/>
</dbReference>
<name>A0A6H1UE50_9GAMM</name>
<evidence type="ECO:0000256" key="7">
    <source>
        <dbReference type="ARBA" id="ARBA00023306"/>
    </source>
</evidence>
<organism evidence="12 13">
    <name type="scientific">Ferrimonas lipolytica</name>
    <dbReference type="NCBI Taxonomy" id="2724191"/>
    <lineage>
        <taxon>Bacteria</taxon>
        <taxon>Pseudomonadati</taxon>
        <taxon>Pseudomonadota</taxon>
        <taxon>Gammaproteobacteria</taxon>
        <taxon>Alteromonadales</taxon>
        <taxon>Ferrimonadaceae</taxon>
        <taxon>Ferrimonas</taxon>
    </lineage>
</organism>
<dbReference type="AlphaFoldDB" id="A0A6H1UE50"/>
<dbReference type="PANTHER" id="PTHR38685">
    <property type="entry name" value="CELL DIVISION PROTEIN ZIPA"/>
    <property type="match status" value="1"/>
</dbReference>
<keyword evidence="2 8" id="KW-0997">Cell inner membrane</keyword>